<dbReference type="SUPFAM" id="SSF52833">
    <property type="entry name" value="Thioredoxin-like"/>
    <property type="match status" value="1"/>
</dbReference>
<evidence type="ECO:0000259" key="1">
    <source>
        <dbReference type="PROSITE" id="PS50222"/>
    </source>
</evidence>
<sequence length="140" mass="15652">MDADGDGKVTTEEFVAFAEGQELGPVELTPENFDAKTKQFKAAFVKFMAPWCGHCQNMAKSFHDLAKKIHSENPGTVLIGTVNCDQQREFCEMFQVEGLPTLLLMKDPEVFEDATPVLFQGDRNFEGMLSFLEQEGVLPK</sequence>
<dbReference type="PROSITE" id="PS51352">
    <property type="entry name" value="THIOREDOXIN_2"/>
    <property type="match status" value="1"/>
</dbReference>
<evidence type="ECO:0000313" key="4">
    <source>
        <dbReference type="EnsemblProtists" id="EKX33969"/>
    </source>
</evidence>
<keyword evidence="5" id="KW-1185">Reference proteome</keyword>
<dbReference type="OMA" id="LWFVQFC"/>
<protein>
    <recommendedName>
        <fullName evidence="6">Thioredoxin domain-containing protein</fullName>
    </recommendedName>
</protein>
<dbReference type="InterPro" id="IPR036249">
    <property type="entry name" value="Thioredoxin-like_sf"/>
</dbReference>
<dbReference type="InterPro" id="IPR018247">
    <property type="entry name" value="EF_Hand_1_Ca_BS"/>
</dbReference>
<accession>L1IDH4</accession>
<organism evidence="3">
    <name type="scientific">Guillardia theta (strain CCMP2712)</name>
    <name type="common">Cryptophyte</name>
    <dbReference type="NCBI Taxonomy" id="905079"/>
    <lineage>
        <taxon>Eukaryota</taxon>
        <taxon>Cryptophyceae</taxon>
        <taxon>Pyrenomonadales</taxon>
        <taxon>Geminigeraceae</taxon>
        <taxon>Guillardia</taxon>
    </lineage>
</organism>
<dbReference type="PaxDb" id="55529-EKX33969"/>
<dbReference type="RefSeq" id="XP_005820949.1">
    <property type="nucleotide sequence ID" value="XM_005820892.1"/>
</dbReference>
<dbReference type="InterPro" id="IPR013766">
    <property type="entry name" value="Thioredoxin_domain"/>
</dbReference>
<reference evidence="3 5" key="1">
    <citation type="journal article" date="2012" name="Nature">
        <title>Algal genomes reveal evolutionary mosaicism and the fate of nucleomorphs.</title>
        <authorList>
            <consortium name="DOE Joint Genome Institute"/>
            <person name="Curtis B.A."/>
            <person name="Tanifuji G."/>
            <person name="Burki F."/>
            <person name="Gruber A."/>
            <person name="Irimia M."/>
            <person name="Maruyama S."/>
            <person name="Arias M.C."/>
            <person name="Ball S.G."/>
            <person name="Gile G.H."/>
            <person name="Hirakawa Y."/>
            <person name="Hopkins J.F."/>
            <person name="Kuo A."/>
            <person name="Rensing S.A."/>
            <person name="Schmutz J."/>
            <person name="Symeonidi A."/>
            <person name="Elias M."/>
            <person name="Eveleigh R.J."/>
            <person name="Herman E.K."/>
            <person name="Klute M.J."/>
            <person name="Nakayama T."/>
            <person name="Obornik M."/>
            <person name="Reyes-Prieto A."/>
            <person name="Armbrust E.V."/>
            <person name="Aves S.J."/>
            <person name="Beiko R.G."/>
            <person name="Coutinho P."/>
            <person name="Dacks J.B."/>
            <person name="Durnford D.G."/>
            <person name="Fast N.M."/>
            <person name="Green B.R."/>
            <person name="Grisdale C.J."/>
            <person name="Hempel F."/>
            <person name="Henrissat B."/>
            <person name="Hoppner M.P."/>
            <person name="Ishida K."/>
            <person name="Kim E."/>
            <person name="Koreny L."/>
            <person name="Kroth P.G."/>
            <person name="Liu Y."/>
            <person name="Malik S.B."/>
            <person name="Maier U.G."/>
            <person name="McRose D."/>
            <person name="Mock T."/>
            <person name="Neilson J.A."/>
            <person name="Onodera N.T."/>
            <person name="Poole A.M."/>
            <person name="Pritham E.J."/>
            <person name="Richards T.A."/>
            <person name="Rocap G."/>
            <person name="Roy S.W."/>
            <person name="Sarai C."/>
            <person name="Schaack S."/>
            <person name="Shirato S."/>
            <person name="Slamovits C.H."/>
            <person name="Spencer D.F."/>
            <person name="Suzuki S."/>
            <person name="Worden A.Z."/>
            <person name="Zauner S."/>
            <person name="Barry K."/>
            <person name="Bell C."/>
            <person name="Bharti A.K."/>
            <person name="Crow J.A."/>
            <person name="Grimwood J."/>
            <person name="Kramer R."/>
            <person name="Lindquist E."/>
            <person name="Lucas S."/>
            <person name="Salamov A."/>
            <person name="McFadden G.I."/>
            <person name="Lane C.E."/>
            <person name="Keeling P.J."/>
            <person name="Gray M.W."/>
            <person name="Grigoriev I.V."/>
            <person name="Archibald J.M."/>
        </authorList>
    </citation>
    <scope>NUCLEOTIDE SEQUENCE</scope>
    <source>
        <strain evidence="3 5">CCMP2712</strain>
    </source>
</reference>
<gene>
    <name evidence="3" type="ORF">GUITHDRAFT_80906</name>
</gene>
<dbReference type="GO" id="GO:0005783">
    <property type="term" value="C:endoplasmic reticulum"/>
    <property type="evidence" value="ECO:0007669"/>
    <property type="project" value="TreeGrafter"/>
</dbReference>
<proteinExistence type="predicted"/>
<feature type="domain" description="EF-hand" evidence="1">
    <location>
        <begin position="1"/>
        <end position="24"/>
    </location>
</feature>
<name>L1IDH4_GUITC</name>
<dbReference type="InterPro" id="IPR051063">
    <property type="entry name" value="PDI"/>
</dbReference>
<dbReference type="OrthoDB" id="72053at2759"/>
<dbReference type="STRING" id="905079.L1IDH4"/>
<dbReference type="GO" id="GO:0006457">
    <property type="term" value="P:protein folding"/>
    <property type="evidence" value="ECO:0007669"/>
    <property type="project" value="TreeGrafter"/>
</dbReference>
<dbReference type="EMBL" id="JH993123">
    <property type="protein sequence ID" value="EKX33969.1"/>
    <property type="molecule type" value="Genomic_DNA"/>
</dbReference>
<dbReference type="GeneID" id="17290727"/>
<dbReference type="CDD" id="cd02961">
    <property type="entry name" value="PDI_a_family"/>
    <property type="match status" value="1"/>
</dbReference>
<evidence type="ECO:0000313" key="5">
    <source>
        <dbReference type="Proteomes" id="UP000011087"/>
    </source>
</evidence>
<dbReference type="AlphaFoldDB" id="L1IDH4"/>
<dbReference type="Proteomes" id="UP000011087">
    <property type="component" value="Unassembled WGS sequence"/>
</dbReference>
<dbReference type="InterPro" id="IPR002048">
    <property type="entry name" value="EF_hand_dom"/>
</dbReference>
<dbReference type="Pfam" id="PF00085">
    <property type="entry name" value="Thioredoxin"/>
    <property type="match status" value="1"/>
</dbReference>
<dbReference type="HOGENOM" id="CLU_090389_4_3_1"/>
<feature type="domain" description="Thioredoxin" evidence="2">
    <location>
        <begin position="17"/>
        <end position="137"/>
    </location>
</feature>
<dbReference type="eggNOG" id="KOG0191">
    <property type="taxonomic scope" value="Eukaryota"/>
</dbReference>
<dbReference type="GO" id="GO:0005509">
    <property type="term" value="F:calcium ion binding"/>
    <property type="evidence" value="ECO:0007669"/>
    <property type="project" value="InterPro"/>
</dbReference>
<reference evidence="5" key="2">
    <citation type="submission" date="2012-11" db="EMBL/GenBank/DDBJ databases">
        <authorList>
            <person name="Kuo A."/>
            <person name="Curtis B.A."/>
            <person name="Tanifuji G."/>
            <person name="Burki F."/>
            <person name="Gruber A."/>
            <person name="Irimia M."/>
            <person name="Maruyama S."/>
            <person name="Arias M.C."/>
            <person name="Ball S.G."/>
            <person name="Gile G.H."/>
            <person name="Hirakawa Y."/>
            <person name="Hopkins J.F."/>
            <person name="Rensing S.A."/>
            <person name="Schmutz J."/>
            <person name="Symeonidi A."/>
            <person name="Elias M."/>
            <person name="Eveleigh R.J."/>
            <person name="Herman E.K."/>
            <person name="Klute M.J."/>
            <person name="Nakayama T."/>
            <person name="Obornik M."/>
            <person name="Reyes-Prieto A."/>
            <person name="Armbrust E.V."/>
            <person name="Aves S.J."/>
            <person name="Beiko R.G."/>
            <person name="Coutinho P."/>
            <person name="Dacks J.B."/>
            <person name="Durnford D.G."/>
            <person name="Fast N.M."/>
            <person name="Green B.R."/>
            <person name="Grisdale C."/>
            <person name="Hempe F."/>
            <person name="Henrissat B."/>
            <person name="Hoppner M.P."/>
            <person name="Ishida K.-I."/>
            <person name="Kim E."/>
            <person name="Koreny L."/>
            <person name="Kroth P.G."/>
            <person name="Liu Y."/>
            <person name="Malik S.-B."/>
            <person name="Maier U.G."/>
            <person name="McRose D."/>
            <person name="Mock T."/>
            <person name="Neilson J.A."/>
            <person name="Onodera N.T."/>
            <person name="Poole A.M."/>
            <person name="Pritham E.J."/>
            <person name="Richards T.A."/>
            <person name="Rocap G."/>
            <person name="Roy S.W."/>
            <person name="Sarai C."/>
            <person name="Schaack S."/>
            <person name="Shirato S."/>
            <person name="Slamovits C.H."/>
            <person name="Spencer D.F."/>
            <person name="Suzuki S."/>
            <person name="Worden A.Z."/>
            <person name="Zauner S."/>
            <person name="Barry K."/>
            <person name="Bell C."/>
            <person name="Bharti A.K."/>
            <person name="Crow J.A."/>
            <person name="Grimwood J."/>
            <person name="Kramer R."/>
            <person name="Lindquist E."/>
            <person name="Lucas S."/>
            <person name="Salamov A."/>
            <person name="McFadden G.I."/>
            <person name="Lane C.E."/>
            <person name="Keeling P.J."/>
            <person name="Gray M.W."/>
            <person name="Grigoriev I.V."/>
            <person name="Archibald J.M."/>
        </authorList>
    </citation>
    <scope>NUCLEOTIDE SEQUENCE</scope>
    <source>
        <strain evidence="5">CCMP2712</strain>
    </source>
</reference>
<dbReference type="PROSITE" id="PS00018">
    <property type="entry name" value="EF_HAND_1"/>
    <property type="match status" value="1"/>
</dbReference>
<dbReference type="GO" id="GO:0003756">
    <property type="term" value="F:protein disulfide isomerase activity"/>
    <property type="evidence" value="ECO:0007669"/>
    <property type="project" value="TreeGrafter"/>
</dbReference>
<dbReference type="PANTHER" id="PTHR45672">
    <property type="entry name" value="PROTEIN DISULFIDE-ISOMERASE C17H9.14C-RELATED"/>
    <property type="match status" value="1"/>
</dbReference>
<evidence type="ECO:0008006" key="6">
    <source>
        <dbReference type="Google" id="ProtNLM"/>
    </source>
</evidence>
<reference evidence="4" key="3">
    <citation type="submission" date="2016-03" db="UniProtKB">
        <authorList>
            <consortium name="EnsemblProtists"/>
        </authorList>
    </citation>
    <scope>IDENTIFICATION</scope>
</reference>
<evidence type="ECO:0000259" key="2">
    <source>
        <dbReference type="PROSITE" id="PS51352"/>
    </source>
</evidence>
<dbReference type="EnsemblProtists" id="EKX33969">
    <property type="protein sequence ID" value="EKX33969"/>
    <property type="gene ID" value="GUITHDRAFT_80906"/>
</dbReference>
<dbReference type="Gene3D" id="3.40.30.10">
    <property type="entry name" value="Glutaredoxin"/>
    <property type="match status" value="1"/>
</dbReference>
<dbReference type="KEGG" id="gtt:GUITHDRAFT_80906"/>
<evidence type="ECO:0000313" key="3">
    <source>
        <dbReference type="EMBL" id="EKX33969.1"/>
    </source>
</evidence>
<dbReference type="PRINTS" id="PR00421">
    <property type="entry name" value="THIOREDOXIN"/>
</dbReference>
<dbReference type="PROSITE" id="PS50222">
    <property type="entry name" value="EF_HAND_2"/>
    <property type="match status" value="1"/>
</dbReference>